<dbReference type="KEGG" id="vg:19525153"/>
<keyword evidence="2" id="KW-1185">Reference proteome</keyword>
<name>A0A024B323_9CAUD</name>
<evidence type="ECO:0000313" key="2">
    <source>
        <dbReference type="Proteomes" id="UP000026905"/>
    </source>
</evidence>
<reference evidence="2" key="1">
    <citation type="submission" date="2014-09" db="EMBL/GenBank/DDBJ databases">
        <authorList>
            <person name="Sauder A.B."/>
            <person name="McKenzie Q.R."/>
            <person name="Temple L.M."/>
            <person name="Alexis B.K."/>
            <person name="Al-Atrache Z."/>
            <person name="Lewis L.O."/>
            <person name="Loesser-Casey K.E."/>
            <person name="Mitchell K.J."/>
        </authorList>
    </citation>
    <scope>NUCLEOTIDE SEQUENCE [LARGE SCALE GENOMIC DNA]</scope>
</reference>
<dbReference type="RefSeq" id="YP_009035288.1">
    <property type="nucleotide sequence ID" value="NC_024205.1"/>
</dbReference>
<dbReference type="Proteomes" id="UP000026905">
    <property type="component" value="Segment"/>
</dbReference>
<sequence>MKGAPSGSGSGNVTATINVNVKGDEKVSDKIKSSSDMKKVGTNVGNMLGFFSREMVVV</sequence>
<evidence type="ECO:0000313" key="1">
    <source>
        <dbReference type="EMBL" id="AHZ10403.1"/>
    </source>
</evidence>
<organism evidence="1 2">
    <name type="scientific">Bacillus phage Hoody T</name>
    <dbReference type="NCBI Taxonomy" id="1486660"/>
    <lineage>
        <taxon>Viruses</taxon>
        <taxon>Duplodnaviria</taxon>
        <taxon>Heunggongvirae</taxon>
        <taxon>Uroviricota</taxon>
        <taxon>Caudoviricetes</taxon>
        <taxon>Herelleviridae</taxon>
        <taxon>Bastillevirinae</taxon>
        <taxon>Bastillevirus</taxon>
        <taxon>Bastillevirus hoodyT</taxon>
    </lineage>
</organism>
<proteinExistence type="predicted"/>
<accession>A0A024B323</accession>
<dbReference type="GeneID" id="19525153"/>
<protein>
    <submittedName>
        <fullName evidence="1">Uncharacterized protein</fullName>
    </submittedName>
</protein>
<dbReference type="EMBL" id="KJ489400">
    <property type="protein sequence ID" value="AHZ10403.1"/>
    <property type="molecule type" value="Genomic_DNA"/>
</dbReference>